<evidence type="ECO:0000313" key="2">
    <source>
        <dbReference type="Proteomes" id="UP001519460"/>
    </source>
</evidence>
<gene>
    <name evidence="1" type="ORF">BaRGS_00017067</name>
</gene>
<dbReference type="EMBL" id="JACVVK020000112">
    <property type="protein sequence ID" value="KAK7491614.1"/>
    <property type="molecule type" value="Genomic_DNA"/>
</dbReference>
<name>A0ABD0KWV5_9CAEN</name>
<protein>
    <submittedName>
        <fullName evidence="1">Uncharacterized protein</fullName>
    </submittedName>
</protein>
<organism evidence="1 2">
    <name type="scientific">Batillaria attramentaria</name>
    <dbReference type="NCBI Taxonomy" id="370345"/>
    <lineage>
        <taxon>Eukaryota</taxon>
        <taxon>Metazoa</taxon>
        <taxon>Spiralia</taxon>
        <taxon>Lophotrochozoa</taxon>
        <taxon>Mollusca</taxon>
        <taxon>Gastropoda</taxon>
        <taxon>Caenogastropoda</taxon>
        <taxon>Sorbeoconcha</taxon>
        <taxon>Cerithioidea</taxon>
        <taxon>Batillariidae</taxon>
        <taxon>Batillaria</taxon>
    </lineage>
</organism>
<evidence type="ECO:0000313" key="1">
    <source>
        <dbReference type="EMBL" id="KAK7491614.1"/>
    </source>
</evidence>
<sequence>MLALKSANIIICPSSTLALVSMGRITSEKRTMMKYHGTLQNVEDDSLSWGDIGQIRGRQEAEFQNREEHKNSGFKLLNTYKEQSGSFEDLWIQVSCSDTACIGV</sequence>
<dbReference type="AlphaFoldDB" id="A0ABD0KWV5"/>
<comment type="caution">
    <text evidence="1">The sequence shown here is derived from an EMBL/GenBank/DDBJ whole genome shotgun (WGS) entry which is preliminary data.</text>
</comment>
<reference evidence="1 2" key="1">
    <citation type="journal article" date="2023" name="Sci. Data">
        <title>Genome assembly of the Korean intertidal mud-creeper Batillaria attramentaria.</title>
        <authorList>
            <person name="Patra A.K."/>
            <person name="Ho P.T."/>
            <person name="Jun S."/>
            <person name="Lee S.J."/>
            <person name="Kim Y."/>
            <person name="Won Y.J."/>
        </authorList>
    </citation>
    <scope>NUCLEOTIDE SEQUENCE [LARGE SCALE GENOMIC DNA]</scope>
    <source>
        <strain evidence="1">Wonlab-2016</strain>
    </source>
</reference>
<keyword evidence="2" id="KW-1185">Reference proteome</keyword>
<proteinExistence type="predicted"/>
<dbReference type="Proteomes" id="UP001519460">
    <property type="component" value="Unassembled WGS sequence"/>
</dbReference>
<accession>A0ABD0KWV5</accession>